<dbReference type="InterPro" id="IPR032267">
    <property type="entry name" value="DUF4832"/>
</dbReference>
<evidence type="ECO:0000313" key="4">
    <source>
        <dbReference type="EMBL" id="AXI76805.1"/>
    </source>
</evidence>
<dbReference type="Pfam" id="PF16116">
    <property type="entry name" value="DUF4832"/>
    <property type="match status" value="1"/>
</dbReference>
<dbReference type="Pfam" id="PF16173">
    <property type="entry name" value="DUF4874"/>
    <property type="match status" value="1"/>
</dbReference>
<evidence type="ECO:0000259" key="2">
    <source>
        <dbReference type="Pfam" id="PF16116"/>
    </source>
</evidence>
<evidence type="ECO:0000256" key="1">
    <source>
        <dbReference type="SAM" id="MobiDB-lite"/>
    </source>
</evidence>
<feature type="domain" description="DUF4832" evidence="2">
    <location>
        <begin position="273"/>
        <end position="500"/>
    </location>
</feature>
<dbReference type="KEGG" id="stri:C7M71_004375"/>
<name>A0A345SSV0_9ACTN</name>
<dbReference type="AlphaFoldDB" id="A0A345SSV0"/>
<dbReference type="Proteomes" id="UP000249340">
    <property type="component" value="Chromosome"/>
</dbReference>
<feature type="compositionally biased region" description="Pro residues" evidence="1">
    <location>
        <begin position="527"/>
        <end position="554"/>
    </location>
</feature>
<protein>
    <submittedName>
        <fullName evidence="4">DUF4832 domain-containing protein</fullName>
    </submittedName>
</protein>
<dbReference type="RefSeq" id="WP_114914183.1">
    <property type="nucleotide sequence ID" value="NZ_CP031264.1"/>
</dbReference>
<reference evidence="5" key="1">
    <citation type="submission" date="2018-07" db="EMBL/GenBank/DDBJ databases">
        <title>Streptacidiphilus bronchialis DSM 106435 chromosome.</title>
        <authorList>
            <person name="Batra D."/>
            <person name="Gulvik C.A."/>
        </authorList>
    </citation>
    <scope>NUCLEOTIDE SEQUENCE [LARGE SCALE GENOMIC DNA]</scope>
    <source>
        <strain evidence="5">DSM 106435</strain>
    </source>
</reference>
<dbReference type="InterPro" id="IPR032379">
    <property type="entry name" value="DUF4874"/>
</dbReference>
<feature type="region of interest" description="Disordered" evidence="1">
    <location>
        <begin position="519"/>
        <end position="567"/>
    </location>
</feature>
<evidence type="ECO:0000313" key="5">
    <source>
        <dbReference type="Proteomes" id="UP000249340"/>
    </source>
</evidence>
<organism evidence="4 5">
    <name type="scientific">Peterkaempfera bronchialis</name>
    <dbReference type="NCBI Taxonomy" id="2126346"/>
    <lineage>
        <taxon>Bacteria</taxon>
        <taxon>Bacillati</taxon>
        <taxon>Actinomycetota</taxon>
        <taxon>Actinomycetes</taxon>
        <taxon>Kitasatosporales</taxon>
        <taxon>Streptomycetaceae</taxon>
        <taxon>Peterkaempfera</taxon>
    </lineage>
</organism>
<dbReference type="OrthoDB" id="9760654at2"/>
<keyword evidence="5" id="KW-1185">Reference proteome</keyword>
<gene>
    <name evidence="4" type="ORF">C7M71_004375</name>
</gene>
<evidence type="ECO:0000259" key="3">
    <source>
        <dbReference type="Pfam" id="PF16173"/>
    </source>
</evidence>
<proteinExistence type="predicted"/>
<dbReference type="Gene3D" id="2.60.120.430">
    <property type="entry name" value="Galactose-binding lectin"/>
    <property type="match status" value="1"/>
</dbReference>
<feature type="domain" description="DUF4874" evidence="3">
    <location>
        <begin position="68"/>
        <end position="242"/>
    </location>
</feature>
<dbReference type="EMBL" id="CP031264">
    <property type="protein sequence ID" value="AXI76805.1"/>
    <property type="molecule type" value="Genomic_DNA"/>
</dbReference>
<accession>A0A345SSV0</accession>
<sequence>MPRTSTPSPAPAPALTPALRSRRLPRAAVSTVLVAGLGIAAAVTALPQAAAATTTATYTADLATVFPNPERGFHNRYEIVDNPAVNDYASNTISGFNPDMLDRTFARARADGDTLIHSYVHLDKYKNGDLPQALLDNLASGLAAIRQNHLKIVLRFAYTWSESSAVPEAQIMRHIDQVAPVLNANADVIEHLEAGFLGAWGEWHDSQYTDFFNADQALVRYRIVKKLTSSLSSTIPVALRYPIFYKEMMDRTTAPPDCTLPNGCLLTQSEKDRLGFHDDCFLSDSADMGTYDQNSWMGWYYVEQKKQWMYDMRTSGGGNKMVGGETCDSAGDDDAAGVNAQREMAALHFTEINEDYAPVNLDLWKAAHLPATAQDPAETLFNRARRKLGYRLRLKDATFPTSAAAGSTFSFAAHLANDGYAGLIHQRPVFLVLDDGTHRYNVQLGGVDARTWLSGDTTLATQNVTLPAGMAPGTYKLALWLPDQATNLRSDPAYSVRLANQGTWDAAAGYNVLARDIAIGGSGSTPTDPPTDPSTNPPTDPPSSSPTPTDPASPTPTSSPTVPAGAVLVDDFDNPARYTANLNGLGRWTGGNSFLNGSGSGAVAAGALALQYGNAGWFGSDIYTDVSAKQYLVLQLKGAHGGEEGDFQLSVGGASKVFKDYVLADGSHPKVTTSFTDIRIPLAANGISATAPGQLSMGFWYGGSSTLSLASIYFA</sequence>